<keyword evidence="2" id="KW-1133">Transmembrane helix</keyword>
<name>A0A2G9HJ81_9LAMI</name>
<proteinExistence type="predicted"/>
<dbReference type="AlphaFoldDB" id="A0A2G9HJ81"/>
<accession>A0A2G9HJ81</accession>
<evidence type="ECO:0000313" key="3">
    <source>
        <dbReference type="EMBL" id="PIN17592.1"/>
    </source>
</evidence>
<gene>
    <name evidence="3" type="ORF">CDL12_09745</name>
</gene>
<keyword evidence="4" id="KW-1185">Reference proteome</keyword>
<dbReference type="PANTHER" id="PTHR31549:SF80">
    <property type="entry name" value="OS12G0481000 PROTEIN"/>
    <property type="match status" value="1"/>
</dbReference>
<dbReference type="STRING" id="429701.A0A2G9HJ81"/>
<reference evidence="4" key="1">
    <citation type="journal article" date="2018" name="Gigascience">
        <title>Genome assembly of the Pink Ipe (Handroanthus impetiginosus, Bignoniaceae), a highly valued, ecologically keystone Neotropical timber forest tree.</title>
        <authorList>
            <person name="Silva-Junior O.B."/>
            <person name="Grattapaglia D."/>
            <person name="Novaes E."/>
            <person name="Collevatti R.G."/>
        </authorList>
    </citation>
    <scope>NUCLEOTIDE SEQUENCE [LARGE SCALE GENOMIC DNA]</scope>
    <source>
        <strain evidence="4">cv. UFG-1</strain>
    </source>
</reference>
<evidence type="ECO:0000313" key="4">
    <source>
        <dbReference type="Proteomes" id="UP000231279"/>
    </source>
</evidence>
<comment type="caution">
    <text evidence="3">The sequence shown here is derived from an EMBL/GenBank/DDBJ whole genome shotgun (WGS) entry which is preliminary data.</text>
</comment>
<dbReference type="EMBL" id="NKXS01001643">
    <property type="protein sequence ID" value="PIN17592.1"/>
    <property type="molecule type" value="Genomic_DNA"/>
</dbReference>
<evidence type="ECO:0000256" key="2">
    <source>
        <dbReference type="SAM" id="Phobius"/>
    </source>
</evidence>
<keyword evidence="2" id="KW-0812">Transmembrane</keyword>
<feature type="transmembrane region" description="Helical" evidence="2">
    <location>
        <begin position="316"/>
        <end position="338"/>
    </location>
</feature>
<sequence length="401" mass="46272">MGDEVSIVVNEGNDGSTSTGKHSWVVEIDKLSKTEHSPQTDPLINKNCTIYRRPVNVQEEQDSNFLYRPRIVSFGPYHHDDESCQQTNKIKKLALLHCLKSSSKGIHDYVDALRADVKNLKEAYNKLEPKWEQDDDAFLQLMVFDGCFLLHILREGNHLDHLSHELLAVYKISANELIEYYKHDMLLLENQLPMQLLEKLLVVRNDSSIEEAQEDLYKLILRFIVPSSPNIAENLPRQNGQHVYLHVLDLYRHSLLLYHDQHEGKSGSQTPVEARRPIVIMIKRTLASNKYVWIGNFLFFPIFVFAGSLLALPLLFIFLIICWSLFAIRSTIFIMYMIEPARDVWFIIPSVTELQKAAIAPRMMRTKSPKSIAFGDCFKPGTMFAAYNCVKLSARCYIRKK</sequence>
<dbReference type="OrthoDB" id="971878at2759"/>
<dbReference type="InterPro" id="IPR004158">
    <property type="entry name" value="DUF247_pln"/>
</dbReference>
<dbReference type="PANTHER" id="PTHR31549">
    <property type="entry name" value="PROTEIN, PUTATIVE (DUF247)-RELATED-RELATED"/>
    <property type="match status" value="1"/>
</dbReference>
<keyword evidence="2" id="KW-0472">Membrane</keyword>
<organism evidence="3 4">
    <name type="scientific">Handroanthus impetiginosus</name>
    <dbReference type="NCBI Taxonomy" id="429701"/>
    <lineage>
        <taxon>Eukaryota</taxon>
        <taxon>Viridiplantae</taxon>
        <taxon>Streptophyta</taxon>
        <taxon>Embryophyta</taxon>
        <taxon>Tracheophyta</taxon>
        <taxon>Spermatophyta</taxon>
        <taxon>Magnoliopsida</taxon>
        <taxon>eudicotyledons</taxon>
        <taxon>Gunneridae</taxon>
        <taxon>Pentapetalae</taxon>
        <taxon>asterids</taxon>
        <taxon>lamiids</taxon>
        <taxon>Lamiales</taxon>
        <taxon>Bignoniaceae</taxon>
        <taxon>Crescentiina</taxon>
        <taxon>Tabebuia alliance</taxon>
        <taxon>Handroanthus</taxon>
    </lineage>
</organism>
<protein>
    <submittedName>
        <fullName evidence="3">Uncharacterized protein</fullName>
    </submittedName>
</protein>
<dbReference type="Proteomes" id="UP000231279">
    <property type="component" value="Unassembled WGS sequence"/>
</dbReference>
<evidence type="ECO:0000256" key="1">
    <source>
        <dbReference type="SAM" id="MobiDB-lite"/>
    </source>
</evidence>
<dbReference type="Pfam" id="PF03140">
    <property type="entry name" value="DUF247"/>
    <property type="match status" value="1"/>
</dbReference>
<feature type="region of interest" description="Disordered" evidence="1">
    <location>
        <begin position="1"/>
        <end position="20"/>
    </location>
</feature>